<dbReference type="STRING" id="188477.A0A433TKT0"/>
<evidence type="ECO:0000256" key="5">
    <source>
        <dbReference type="ARBA" id="ARBA00023180"/>
    </source>
</evidence>
<dbReference type="PANTHER" id="PTHR23097">
    <property type="entry name" value="TUMOR NECROSIS FACTOR RECEPTOR SUPERFAMILY MEMBER"/>
    <property type="match status" value="1"/>
</dbReference>
<keyword evidence="4" id="KW-1015">Disulfide bond</keyword>
<evidence type="ECO:0000256" key="3">
    <source>
        <dbReference type="ARBA" id="ARBA00022737"/>
    </source>
</evidence>
<keyword evidence="2" id="KW-0732">Signal</keyword>
<keyword evidence="1" id="KW-0053">Apoptosis</keyword>
<gene>
    <name evidence="7" type="ORF">EGW08_010043</name>
</gene>
<dbReference type="AlphaFoldDB" id="A0A433TKT0"/>
<dbReference type="EMBL" id="RQTK01000298">
    <property type="protein sequence ID" value="RUS82203.1"/>
    <property type="molecule type" value="Genomic_DNA"/>
</dbReference>
<dbReference type="OrthoDB" id="6157299at2759"/>
<keyword evidence="3" id="KW-0677">Repeat</keyword>
<evidence type="ECO:0000256" key="6">
    <source>
        <dbReference type="SAM" id="Phobius"/>
    </source>
</evidence>
<dbReference type="PANTHER" id="PTHR23097:SF181">
    <property type="entry name" value="CASPASE-8-LIKE"/>
    <property type="match status" value="1"/>
</dbReference>
<keyword evidence="8" id="KW-1185">Reference proteome</keyword>
<evidence type="ECO:0000313" key="8">
    <source>
        <dbReference type="Proteomes" id="UP000271974"/>
    </source>
</evidence>
<feature type="transmembrane region" description="Helical" evidence="6">
    <location>
        <begin position="204"/>
        <end position="228"/>
    </location>
</feature>
<sequence>MWSLPPWSLGFTMEFPFTRLIRVQVMSKKTSDKMCPKSITDSCPAGHLLTKCDTGDGYQCQECPEDMFQPNENWLPDNCRYRKRCKRPWMKYKHRGSITDDAECTCMDGYHLNGEDQRFCIENTPCPKGTEPGQYGNCVDCLPKGMYSDTEGTTKRCKPLTNCEKQQRCTVQPSDGKMDNVCGPIVKDTESCEALRPPSTSLSAIQITAIVAGGVVLLLVLLAIFFVSRRNALRRKGRRGLKSADREKGAGRPLSDGEMEELRLTLLKECDRDPALCKKVLQTSRSFIEERIDRQIWTLAQELYRTYPKPGRFEQIVQKYK</sequence>
<evidence type="ECO:0008006" key="9">
    <source>
        <dbReference type="Google" id="ProtNLM"/>
    </source>
</evidence>
<accession>A0A433TKT0</accession>
<dbReference type="InterPro" id="IPR052459">
    <property type="entry name" value="TNFRSF_decoy_receptor"/>
</dbReference>
<keyword evidence="6" id="KW-1133">Transmembrane helix</keyword>
<dbReference type="Gene3D" id="2.10.50.10">
    <property type="entry name" value="Tumor Necrosis Factor Receptor, subunit A, domain 2"/>
    <property type="match status" value="2"/>
</dbReference>
<protein>
    <recommendedName>
        <fullName evidence="9">TNFR-Cys domain-containing protein</fullName>
    </recommendedName>
</protein>
<organism evidence="7 8">
    <name type="scientific">Elysia chlorotica</name>
    <name type="common">Eastern emerald elysia</name>
    <name type="synonym">Sea slug</name>
    <dbReference type="NCBI Taxonomy" id="188477"/>
    <lineage>
        <taxon>Eukaryota</taxon>
        <taxon>Metazoa</taxon>
        <taxon>Spiralia</taxon>
        <taxon>Lophotrochozoa</taxon>
        <taxon>Mollusca</taxon>
        <taxon>Gastropoda</taxon>
        <taxon>Heterobranchia</taxon>
        <taxon>Euthyneura</taxon>
        <taxon>Panpulmonata</taxon>
        <taxon>Sacoglossa</taxon>
        <taxon>Placobranchoidea</taxon>
        <taxon>Plakobranchidae</taxon>
        <taxon>Elysia</taxon>
    </lineage>
</organism>
<keyword evidence="5" id="KW-0325">Glycoprotein</keyword>
<feature type="non-terminal residue" evidence="7">
    <location>
        <position position="321"/>
    </location>
</feature>
<evidence type="ECO:0000313" key="7">
    <source>
        <dbReference type="EMBL" id="RUS82203.1"/>
    </source>
</evidence>
<name>A0A433TKT0_ELYCH</name>
<dbReference type="GO" id="GO:0006915">
    <property type="term" value="P:apoptotic process"/>
    <property type="evidence" value="ECO:0007669"/>
    <property type="project" value="UniProtKB-KW"/>
</dbReference>
<reference evidence="7 8" key="1">
    <citation type="submission" date="2019-01" db="EMBL/GenBank/DDBJ databases">
        <title>A draft genome assembly of the solar-powered sea slug Elysia chlorotica.</title>
        <authorList>
            <person name="Cai H."/>
            <person name="Li Q."/>
            <person name="Fang X."/>
            <person name="Li J."/>
            <person name="Curtis N.E."/>
            <person name="Altenburger A."/>
            <person name="Shibata T."/>
            <person name="Feng M."/>
            <person name="Maeda T."/>
            <person name="Schwartz J.A."/>
            <person name="Shigenobu S."/>
            <person name="Lundholm N."/>
            <person name="Nishiyama T."/>
            <person name="Yang H."/>
            <person name="Hasebe M."/>
            <person name="Li S."/>
            <person name="Pierce S.K."/>
            <person name="Wang J."/>
        </authorList>
    </citation>
    <scope>NUCLEOTIDE SEQUENCE [LARGE SCALE GENOMIC DNA]</scope>
    <source>
        <strain evidence="7">EC2010</strain>
        <tissue evidence="7">Whole organism of an adult</tissue>
    </source>
</reference>
<comment type="caution">
    <text evidence="7">The sequence shown here is derived from an EMBL/GenBank/DDBJ whole genome shotgun (WGS) entry which is preliminary data.</text>
</comment>
<keyword evidence="6" id="KW-0812">Transmembrane</keyword>
<evidence type="ECO:0000256" key="4">
    <source>
        <dbReference type="ARBA" id="ARBA00023157"/>
    </source>
</evidence>
<keyword evidence="6" id="KW-0472">Membrane</keyword>
<proteinExistence type="predicted"/>
<dbReference type="Proteomes" id="UP000271974">
    <property type="component" value="Unassembled WGS sequence"/>
</dbReference>
<evidence type="ECO:0000256" key="2">
    <source>
        <dbReference type="ARBA" id="ARBA00022729"/>
    </source>
</evidence>
<evidence type="ECO:0000256" key="1">
    <source>
        <dbReference type="ARBA" id="ARBA00022703"/>
    </source>
</evidence>